<evidence type="ECO:0000256" key="11">
    <source>
        <dbReference type="RuleBase" id="RU000304"/>
    </source>
</evidence>
<feature type="compositionally biased region" description="Low complexity" evidence="12">
    <location>
        <begin position="22"/>
        <end position="40"/>
    </location>
</feature>
<comment type="catalytic activity">
    <reaction evidence="8">
        <text>L-threonyl-[protein] + ATP = O-phospho-L-threonyl-[protein] + ADP + H(+)</text>
        <dbReference type="Rhea" id="RHEA:46608"/>
        <dbReference type="Rhea" id="RHEA-COMP:11060"/>
        <dbReference type="Rhea" id="RHEA-COMP:11605"/>
        <dbReference type="ChEBI" id="CHEBI:15378"/>
        <dbReference type="ChEBI" id="CHEBI:30013"/>
        <dbReference type="ChEBI" id="CHEBI:30616"/>
        <dbReference type="ChEBI" id="CHEBI:61977"/>
        <dbReference type="ChEBI" id="CHEBI:456216"/>
        <dbReference type="EC" id="2.7.11.1"/>
    </reaction>
</comment>
<dbReference type="PROSITE" id="PS00107">
    <property type="entry name" value="PROTEIN_KINASE_ATP"/>
    <property type="match status" value="1"/>
</dbReference>
<dbReference type="SMART" id="SM00220">
    <property type="entry name" value="S_TKc"/>
    <property type="match status" value="1"/>
</dbReference>
<dbReference type="PROSITE" id="PS00108">
    <property type="entry name" value="PROTEIN_KINASE_ST"/>
    <property type="match status" value="1"/>
</dbReference>
<evidence type="ECO:0000256" key="8">
    <source>
        <dbReference type="ARBA" id="ARBA00047899"/>
    </source>
</evidence>
<dbReference type="AlphaFoldDB" id="A0A0D3IC51"/>
<comment type="catalytic activity">
    <reaction evidence="9">
        <text>L-seryl-[protein] + ATP = O-phospho-L-seryl-[protein] + ADP + H(+)</text>
        <dbReference type="Rhea" id="RHEA:17989"/>
        <dbReference type="Rhea" id="RHEA-COMP:9863"/>
        <dbReference type="Rhea" id="RHEA-COMP:11604"/>
        <dbReference type="ChEBI" id="CHEBI:15378"/>
        <dbReference type="ChEBI" id="CHEBI:29999"/>
        <dbReference type="ChEBI" id="CHEBI:30616"/>
        <dbReference type="ChEBI" id="CHEBI:83421"/>
        <dbReference type="ChEBI" id="CHEBI:456216"/>
        <dbReference type="EC" id="2.7.11.1"/>
    </reaction>
</comment>
<evidence type="ECO:0000256" key="3">
    <source>
        <dbReference type="ARBA" id="ARBA00022553"/>
    </source>
</evidence>
<name>A0A0D3IC51_EMIH1</name>
<dbReference type="EC" id="2.7.11.1" evidence="1"/>
<dbReference type="Pfam" id="PF00069">
    <property type="entry name" value="Pkinase"/>
    <property type="match status" value="1"/>
</dbReference>
<feature type="domain" description="AGC-kinase C-terminal" evidence="14">
    <location>
        <begin position="370"/>
        <end position="447"/>
    </location>
</feature>
<dbReference type="PROSITE" id="PS51285">
    <property type="entry name" value="AGC_KINASE_CTER"/>
    <property type="match status" value="1"/>
</dbReference>
<dbReference type="GO" id="GO:0005952">
    <property type="term" value="C:cAMP-dependent protein kinase complex"/>
    <property type="evidence" value="ECO:0007669"/>
    <property type="project" value="TreeGrafter"/>
</dbReference>
<keyword evidence="2 11" id="KW-0723">Serine/threonine-protein kinase</keyword>
<dbReference type="EnsemblProtists" id="EOD08836">
    <property type="protein sequence ID" value="EOD08836"/>
    <property type="gene ID" value="EMIHUDRAFT_358752"/>
</dbReference>
<dbReference type="InterPro" id="IPR017441">
    <property type="entry name" value="Protein_kinase_ATP_BS"/>
</dbReference>
<accession>A0A0D3IC51</accession>
<evidence type="ECO:0000313" key="16">
    <source>
        <dbReference type="Proteomes" id="UP000013827"/>
    </source>
</evidence>
<reference evidence="16" key="1">
    <citation type="journal article" date="2013" name="Nature">
        <title>Pan genome of the phytoplankton Emiliania underpins its global distribution.</title>
        <authorList>
            <person name="Read B.A."/>
            <person name="Kegel J."/>
            <person name="Klute M.J."/>
            <person name="Kuo A."/>
            <person name="Lefebvre S.C."/>
            <person name="Maumus F."/>
            <person name="Mayer C."/>
            <person name="Miller J."/>
            <person name="Monier A."/>
            <person name="Salamov A."/>
            <person name="Young J."/>
            <person name="Aguilar M."/>
            <person name="Claverie J.M."/>
            <person name="Frickenhaus S."/>
            <person name="Gonzalez K."/>
            <person name="Herman E.K."/>
            <person name="Lin Y.C."/>
            <person name="Napier J."/>
            <person name="Ogata H."/>
            <person name="Sarno A.F."/>
            <person name="Shmutz J."/>
            <person name="Schroeder D."/>
            <person name="de Vargas C."/>
            <person name="Verret F."/>
            <person name="von Dassow P."/>
            <person name="Valentin K."/>
            <person name="Van de Peer Y."/>
            <person name="Wheeler G."/>
            <person name="Dacks J.B."/>
            <person name="Delwiche C.F."/>
            <person name="Dyhrman S.T."/>
            <person name="Glockner G."/>
            <person name="John U."/>
            <person name="Richards T."/>
            <person name="Worden A.Z."/>
            <person name="Zhang X."/>
            <person name="Grigoriev I.V."/>
            <person name="Allen A.E."/>
            <person name="Bidle K."/>
            <person name="Borodovsky M."/>
            <person name="Bowler C."/>
            <person name="Brownlee C."/>
            <person name="Cock J.M."/>
            <person name="Elias M."/>
            <person name="Gladyshev V.N."/>
            <person name="Groth M."/>
            <person name="Guda C."/>
            <person name="Hadaegh A."/>
            <person name="Iglesias-Rodriguez M.D."/>
            <person name="Jenkins J."/>
            <person name="Jones B.M."/>
            <person name="Lawson T."/>
            <person name="Leese F."/>
            <person name="Lindquist E."/>
            <person name="Lobanov A."/>
            <person name="Lomsadze A."/>
            <person name="Malik S.B."/>
            <person name="Marsh M.E."/>
            <person name="Mackinder L."/>
            <person name="Mock T."/>
            <person name="Mueller-Roeber B."/>
            <person name="Pagarete A."/>
            <person name="Parker M."/>
            <person name="Probert I."/>
            <person name="Quesneville H."/>
            <person name="Raines C."/>
            <person name="Rensing S.A."/>
            <person name="Riano-Pachon D.M."/>
            <person name="Richier S."/>
            <person name="Rokitta S."/>
            <person name="Shiraiwa Y."/>
            <person name="Soanes D.M."/>
            <person name="van der Giezen M."/>
            <person name="Wahlund T.M."/>
            <person name="Williams B."/>
            <person name="Wilson W."/>
            <person name="Wolfe G."/>
            <person name="Wurch L.L."/>
        </authorList>
    </citation>
    <scope>NUCLEOTIDE SEQUENCE</scope>
</reference>
<dbReference type="GO" id="GO:0004691">
    <property type="term" value="F:cAMP-dependent protein kinase activity"/>
    <property type="evidence" value="ECO:0007669"/>
    <property type="project" value="TreeGrafter"/>
</dbReference>
<dbReference type="PANTHER" id="PTHR24353">
    <property type="entry name" value="CYCLIC NUCLEOTIDE-DEPENDENT PROTEIN KINASE"/>
    <property type="match status" value="1"/>
</dbReference>
<evidence type="ECO:0000313" key="15">
    <source>
        <dbReference type="EnsemblProtists" id="EOD08836"/>
    </source>
</evidence>
<dbReference type="PROSITE" id="PS50011">
    <property type="entry name" value="PROTEIN_KINASE_DOM"/>
    <property type="match status" value="1"/>
</dbReference>
<proteinExistence type="inferred from homology"/>
<organism evidence="15 16">
    <name type="scientific">Emiliania huxleyi (strain CCMP1516)</name>
    <dbReference type="NCBI Taxonomy" id="280463"/>
    <lineage>
        <taxon>Eukaryota</taxon>
        <taxon>Haptista</taxon>
        <taxon>Haptophyta</taxon>
        <taxon>Prymnesiophyceae</taxon>
        <taxon>Isochrysidales</taxon>
        <taxon>Noelaerhabdaceae</taxon>
        <taxon>Emiliania</taxon>
    </lineage>
</organism>
<evidence type="ECO:0000256" key="4">
    <source>
        <dbReference type="ARBA" id="ARBA00022679"/>
    </source>
</evidence>
<comment type="similarity">
    <text evidence="11">Belongs to the protein kinase superfamily.</text>
</comment>
<dbReference type="FunFam" id="1.10.510.10:FF:000024">
    <property type="entry name" value="Probable serine/threonine-protein kinase cot-1"/>
    <property type="match status" value="1"/>
</dbReference>
<dbReference type="eggNOG" id="KOG0598">
    <property type="taxonomic scope" value="Eukaryota"/>
</dbReference>
<dbReference type="GO" id="GO:0007010">
    <property type="term" value="P:cytoskeleton organization"/>
    <property type="evidence" value="ECO:0007669"/>
    <property type="project" value="UniProtKB-ARBA"/>
</dbReference>
<dbReference type="SUPFAM" id="SSF56112">
    <property type="entry name" value="Protein kinase-like (PK-like)"/>
    <property type="match status" value="1"/>
</dbReference>
<dbReference type="GO" id="GO:0005524">
    <property type="term" value="F:ATP binding"/>
    <property type="evidence" value="ECO:0007669"/>
    <property type="project" value="UniProtKB-UniRule"/>
</dbReference>
<dbReference type="RefSeq" id="XP_005761265.1">
    <property type="nucleotide sequence ID" value="XM_005761208.1"/>
</dbReference>
<keyword evidence="5 10" id="KW-0547">Nucleotide-binding</keyword>
<dbReference type="InterPro" id="IPR011009">
    <property type="entry name" value="Kinase-like_dom_sf"/>
</dbReference>
<feature type="region of interest" description="Disordered" evidence="12">
    <location>
        <begin position="22"/>
        <end position="45"/>
    </location>
</feature>
<evidence type="ECO:0000256" key="1">
    <source>
        <dbReference type="ARBA" id="ARBA00012513"/>
    </source>
</evidence>
<dbReference type="HOGENOM" id="CLU_539109_0_0_1"/>
<evidence type="ECO:0000256" key="7">
    <source>
        <dbReference type="ARBA" id="ARBA00022840"/>
    </source>
</evidence>
<protein>
    <recommendedName>
        <fullName evidence="1">non-specific serine/threonine protein kinase</fullName>
        <ecNumber evidence="1">2.7.11.1</ecNumber>
    </recommendedName>
</protein>
<sequence>MVGGVSDLASALERKTSLDSLFGSDSSRSRRSSLTGSCCSRSHRSSLIGSCSTRRKRSSLVQIGTGHAQLTGPRRRSCCDLASLSRSRASEVDGSLRSLVAREVDGSVLSRVTSLGAGQFGCVSLVTDGRGTPYALKALWKGQLLASDGVGAVVRERDLLASVSHPAVVQLAASFQDARRVFLLLEPALGGELFALIHMLGRFDEHHARFYAASVADVLGHLHDECGIVYRDLKPENLLLDGTGHIKLCDFGLAKRLRAGCGCVRADERTTTICGTPEYLAPEMVRGEAYGVAVDWWALGLLLFEMLSGVPAYRADSDKEVYAKVLHSDPALLVVVEPPTAAALIGALLQKLPEKRLVGREAVGAAPFFDGFDWEALRGRRMRPPYVPRLAHATDTSNVIQVDKYARCSSEADGALWDRHLSTALLKAREDPFRAFPCDVWSIDNNV</sequence>
<keyword evidence="4" id="KW-0808">Transferase</keyword>
<feature type="binding site" evidence="10">
    <location>
        <position position="137"/>
    </location>
    <ligand>
        <name>ATP</name>
        <dbReference type="ChEBI" id="CHEBI:30616"/>
    </ligand>
</feature>
<dbReference type="STRING" id="2903.R1DDA9"/>
<keyword evidence="6" id="KW-0418">Kinase</keyword>
<keyword evidence="7 10" id="KW-0067">ATP-binding</keyword>
<reference evidence="15" key="2">
    <citation type="submission" date="2024-10" db="UniProtKB">
        <authorList>
            <consortium name="EnsemblProtists"/>
        </authorList>
    </citation>
    <scope>IDENTIFICATION</scope>
</reference>
<dbReference type="Gene3D" id="1.10.510.10">
    <property type="entry name" value="Transferase(Phosphotransferase) domain 1"/>
    <property type="match status" value="1"/>
</dbReference>
<evidence type="ECO:0000256" key="9">
    <source>
        <dbReference type="ARBA" id="ARBA00048679"/>
    </source>
</evidence>
<dbReference type="Gene3D" id="3.30.200.20">
    <property type="entry name" value="Phosphorylase Kinase, domain 1"/>
    <property type="match status" value="1"/>
</dbReference>
<dbReference type="InterPro" id="IPR000719">
    <property type="entry name" value="Prot_kinase_dom"/>
</dbReference>
<keyword evidence="3" id="KW-0597">Phosphoprotein</keyword>
<dbReference type="GeneID" id="17254937"/>
<dbReference type="Proteomes" id="UP000013827">
    <property type="component" value="Unassembled WGS sequence"/>
</dbReference>
<evidence type="ECO:0000256" key="12">
    <source>
        <dbReference type="SAM" id="MobiDB-lite"/>
    </source>
</evidence>
<dbReference type="PANTHER" id="PTHR24353:SF143">
    <property type="entry name" value="PROTEIN KINASE DOMAIN-CONTAINING PROTEIN"/>
    <property type="match status" value="1"/>
</dbReference>
<evidence type="ECO:0000259" key="13">
    <source>
        <dbReference type="PROSITE" id="PS50011"/>
    </source>
</evidence>
<dbReference type="PaxDb" id="2903-EOD08836"/>
<dbReference type="InterPro" id="IPR000961">
    <property type="entry name" value="AGC-kinase_C"/>
</dbReference>
<evidence type="ECO:0000256" key="6">
    <source>
        <dbReference type="ARBA" id="ARBA00022777"/>
    </source>
</evidence>
<evidence type="ECO:0000259" key="14">
    <source>
        <dbReference type="PROSITE" id="PS51285"/>
    </source>
</evidence>
<evidence type="ECO:0000256" key="5">
    <source>
        <dbReference type="ARBA" id="ARBA00022741"/>
    </source>
</evidence>
<evidence type="ECO:0000256" key="2">
    <source>
        <dbReference type="ARBA" id="ARBA00022527"/>
    </source>
</evidence>
<evidence type="ECO:0000256" key="10">
    <source>
        <dbReference type="PROSITE-ProRule" id="PRU10141"/>
    </source>
</evidence>
<feature type="domain" description="Protein kinase" evidence="13">
    <location>
        <begin position="109"/>
        <end position="369"/>
    </location>
</feature>
<dbReference type="KEGG" id="ehx:EMIHUDRAFT_358752"/>
<keyword evidence="16" id="KW-1185">Reference proteome</keyword>
<dbReference type="InterPro" id="IPR008271">
    <property type="entry name" value="Ser/Thr_kinase_AS"/>
</dbReference>